<keyword evidence="2" id="KW-1185">Reference proteome</keyword>
<proteinExistence type="predicted"/>
<organism evidence="1 2">
    <name type="scientific">Pseudomonas solani</name>
    <dbReference type="NCBI Taxonomy" id="2731552"/>
    <lineage>
        <taxon>Bacteria</taxon>
        <taxon>Pseudomonadati</taxon>
        <taxon>Pseudomonadota</taxon>
        <taxon>Gammaproteobacteria</taxon>
        <taxon>Pseudomonadales</taxon>
        <taxon>Pseudomonadaceae</taxon>
        <taxon>Pseudomonas</taxon>
    </lineage>
</organism>
<reference evidence="1" key="1">
    <citation type="submission" date="2020-05" db="EMBL/GenBank/DDBJ databases">
        <title>Complete genome sequence of Pseudomonas sp. Sm006.</title>
        <authorList>
            <person name="Takeuchi K."/>
            <person name="Someya N."/>
        </authorList>
    </citation>
    <scope>NUCLEOTIDE SEQUENCE</scope>
    <source>
        <strain evidence="1">Sm006</strain>
    </source>
</reference>
<sequence>MDSAGSAASKEELQMTRYEGQAILTYTGTHGELTGTFQRRTRILLKRTAPGVYDITCSADLRQAGEVTVALPNGQTYKGKVLCQTGQTATLVISSDEPAYRGLGGLLG</sequence>
<protein>
    <submittedName>
        <fullName evidence="1">Uncharacterized protein</fullName>
    </submittedName>
</protein>
<dbReference type="EMBL" id="AP023081">
    <property type="protein sequence ID" value="BCD89204.1"/>
    <property type="molecule type" value="Genomic_DNA"/>
</dbReference>
<name>A0ABN6BZQ8_9PSED</name>
<evidence type="ECO:0000313" key="2">
    <source>
        <dbReference type="Proteomes" id="UP001064896"/>
    </source>
</evidence>
<evidence type="ECO:0000313" key="1">
    <source>
        <dbReference type="EMBL" id="BCD89204.1"/>
    </source>
</evidence>
<gene>
    <name evidence="1" type="ORF">PSm6_56110</name>
</gene>
<accession>A0ABN6BZQ8</accession>
<dbReference type="Proteomes" id="UP001064896">
    <property type="component" value="Chromosome"/>
</dbReference>